<feature type="domain" description="4'-phosphopantetheinyl transferase" evidence="3">
    <location>
        <begin position="121"/>
        <end position="185"/>
    </location>
</feature>
<dbReference type="Proteomes" id="UP000247832">
    <property type="component" value="Unassembled WGS sequence"/>
</dbReference>
<keyword evidence="2" id="KW-0808">Transferase</keyword>
<evidence type="ECO:0000256" key="1">
    <source>
        <dbReference type="ARBA" id="ARBA00010990"/>
    </source>
</evidence>
<evidence type="ECO:0000313" key="4">
    <source>
        <dbReference type="EMBL" id="PYI65159.1"/>
    </source>
</evidence>
<reference evidence="4 5" key="1">
    <citation type="submission" date="2018-05" db="EMBL/GenBank/DDBJ databases">
        <title>Genetic diversity of glacier-inhabiting Cryobacterium bacteria in China and description of Cryobacterium mengkeensis sp. nov. and Arthrobacter glacialis sp. nov.</title>
        <authorList>
            <person name="Liu Q."/>
            <person name="Xin Y.-H."/>
        </authorList>
    </citation>
    <scope>NUCLEOTIDE SEQUENCE [LARGE SCALE GENOMIC DNA]</scope>
    <source>
        <strain evidence="4 5">LI2</strain>
    </source>
</reference>
<comment type="similarity">
    <text evidence="1">Belongs to the P-Pant transferase superfamily. Gsp/Sfp/HetI/AcpT family.</text>
</comment>
<name>A0A2V5L1R8_9MICC</name>
<dbReference type="PANTHER" id="PTHR12215">
    <property type="entry name" value="PHOSPHOPANTETHEINE TRANSFERASE"/>
    <property type="match status" value="1"/>
</dbReference>
<comment type="caution">
    <text evidence="4">The sequence shown here is derived from an EMBL/GenBank/DDBJ whole genome shotgun (WGS) entry which is preliminary data.</text>
</comment>
<accession>A0A2V5L1R8</accession>
<dbReference type="InterPro" id="IPR008278">
    <property type="entry name" value="4-PPantetheinyl_Trfase_dom"/>
</dbReference>
<dbReference type="Pfam" id="PF01648">
    <property type="entry name" value="ACPS"/>
    <property type="match status" value="1"/>
</dbReference>
<evidence type="ECO:0000256" key="2">
    <source>
        <dbReference type="ARBA" id="ARBA00022679"/>
    </source>
</evidence>
<dbReference type="Gene3D" id="3.90.470.20">
    <property type="entry name" value="4'-phosphopantetheinyl transferase domain"/>
    <property type="match status" value="1"/>
</dbReference>
<protein>
    <recommendedName>
        <fullName evidence="3">4'-phosphopantetheinyl transferase domain-containing protein</fullName>
    </recommendedName>
</protein>
<dbReference type="InterPro" id="IPR050559">
    <property type="entry name" value="P-Pant_transferase_sf"/>
</dbReference>
<dbReference type="GO" id="GO:0000287">
    <property type="term" value="F:magnesium ion binding"/>
    <property type="evidence" value="ECO:0007669"/>
    <property type="project" value="InterPro"/>
</dbReference>
<evidence type="ECO:0000259" key="3">
    <source>
        <dbReference type="Pfam" id="PF01648"/>
    </source>
</evidence>
<organism evidence="4 5">
    <name type="scientific">Arthrobacter livingstonensis</name>
    <dbReference type="NCBI Taxonomy" id="670078"/>
    <lineage>
        <taxon>Bacteria</taxon>
        <taxon>Bacillati</taxon>
        <taxon>Actinomycetota</taxon>
        <taxon>Actinomycetes</taxon>
        <taxon>Micrococcales</taxon>
        <taxon>Micrococcaceae</taxon>
        <taxon>Arthrobacter</taxon>
    </lineage>
</organism>
<dbReference type="InterPro" id="IPR037143">
    <property type="entry name" value="4-PPantetheinyl_Trfase_dom_sf"/>
</dbReference>
<keyword evidence="5" id="KW-1185">Reference proteome</keyword>
<dbReference type="GO" id="GO:0005829">
    <property type="term" value="C:cytosol"/>
    <property type="evidence" value="ECO:0007669"/>
    <property type="project" value="TreeGrafter"/>
</dbReference>
<evidence type="ECO:0000313" key="5">
    <source>
        <dbReference type="Proteomes" id="UP000247832"/>
    </source>
</evidence>
<dbReference type="GO" id="GO:0019878">
    <property type="term" value="P:lysine biosynthetic process via aminoadipic acid"/>
    <property type="evidence" value="ECO:0007669"/>
    <property type="project" value="TreeGrafter"/>
</dbReference>
<dbReference type="SUPFAM" id="SSF56214">
    <property type="entry name" value="4'-phosphopantetheinyl transferase"/>
    <property type="match status" value="2"/>
</dbReference>
<gene>
    <name evidence="4" type="ORF">CVV68_19275</name>
</gene>
<dbReference type="AlphaFoldDB" id="A0A2V5L1R8"/>
<dbReference type="PANTHER" id="PTHR12215:SF10">
    <property type="entry name" value="L-AMINOADIPATE-SEMIALDEHYDE DEHYDROGENASE-PHOSPHOPANTETHEINYL TRANSFERASE"/>
    <property type="match status" value="1"/>
</dbReference>
<dbReference type="EMBL" id="QJVD01000029">
    <property type="protein sequence ID" value="PYI65159.1"/>
    <property type="molecule type" value="Genomic_DNA"/>
</dbReference>
<proteinExistence type="inferred from homology"/>
<sequence length="250" mass="26040">MTPGNKAGPVEYVMAGAQEVLSHAARFGGPGELLSHAELAAAARFRNPADGRGYAAGHILFRVMAARALGGTPRTARGLAIHRHCRNCGGAHGKPGIDATNLSLSRARDTVMVASAAPNRPLGADVEAFPRQLHSSFDSFALSPEEREALAHTDVESRIRLWVAKEAALKATGHGLAVEPCALHIGPPAPDHHGTRAGSWAAAVESPALRETHGLNIAWVPAGGNHAAALATSAQPDIKELDVQEVFQGS</sequence>
<dbReference type="GO" id="GO:0008897">
    <property type="term" value="F:holo-[acyl-carrier-protein] synthase activity"/>
    <property type="evidence" value="ECO:0007669"/>
    <property type="project" value="InterPro"/>
</dbReference>